<dbReference type="RefSeq" id="WP_184451203.1">
    <property type="nucleotide sequence ID" value="NZ_JACHMK010000001.1"/>
</dbReference>
<organism evidence="3 4">
    <name type="scientific">Schaalia hyovaginalis</name>
    <dbReference type="NCBI Taxonomy" id="29316"/>
    <lineage>
        <taxon>Bacteria</taxon>
        <taxon>Bacillati</taxon>
        <taxon>Actinomycetota</taxon>
        <taxon>Actinomycetes</taxon>
        <taxon>Actinomycetales</taxon>
        <taxon>Actinomycetaceae</taxon>
        <taxon>Schaalia</taxon>
    </lineage>
</organism>
<evidence type="ECO:0000313" key="4">
    <source>
        <dbReference type="Proteomes" id="UP000617426"/>
    </source>
</evidence>
<dbReference type="Pfam" id="PF14021">
    <property type="entry name" value="TNT"/>
    <property type="match status" value="1"/>
</dbReference>
<dbReference type="GO" id="GO:0050135">
    <property type="term" value="F:NADP+ nucleosidase activity"/>
    <property type="evidence" value="ECO:0007669"/>
    <property type="project" value="InterPro"/>
</dbReference>
<gene>
    <name evidence="3" type="ORF">HD592_000050</name>
</gene>
<dbReference type="InterPro" id="IPR025331">
    <property type="entry name" value="TNT"/>
</dbReference>
<feature type="region of interest" description="Disordered" evidence="1">
    <location>
        <begin position="162"/>
        <end position="262"/>
    </location>
</feature>
<keyword evidence="4" id="KW-1185">Reference proteome</keyword>
<protein>
    <recommendedName>
        <fullName evidence="2">TNT domain-containing protein</fullName>
    </recommendedName>
</protein>
<evidence type="ECO:0000259" key="2">
    <source>
        <dbReference type="Pfam" id="PF14021"/>
    </source>
</evidence>
<proteinExistence type="predicted"/>
<feature type="compositionally biased region" description="Low complexity" evidence="1">
    <location>
        <begin position="206"/>
        <end position="219"/>
    </location>
</feature>
<evidence type="ECO:0000313" key="3">
    <source>
        <dbReference type="EMBL" id="MBB6333485.1"/>
    </source>
</evidence>
<evidence type="ECO:0000256" key="1">
    <source>
        <dbReference type="SAM" id="MobiDB-lite"/>
    </source>
</evidence>
<dbReference type="AlphaFoldDB" id="A0A923IWV9"/>
<dbReference type="EMBL" id="JACHMK010000001">
    <property type="protein sequence ID" value="MBB6333485.1"/>
    <property type="molecule type" value="Genomic_DNA"/>
</dbReference>
<comment type="caution">
    <text evidence="3">The sequence shown here is derived from an EMBL/GenBank/DDBJ whole genome shotgun (WGS) entry which is preliminary data.</text>
</comment>
<feature type="domain" description="TNT" evidence="2">
    <location>
        <begin position="387"/>
        <end position="482"/>
    </location>
</feature>
<feature type="compositionally biased region" description="Basic and acidic residues" evidence="1">
    <location>
        <begin position="220"/>
        <end position="230"/>
    </location>
</feature>
<dbReference type="Proteomes" id="UP000617426">
    <property type="component" value="Unassembled WGS sequence"/>
</dbReference>
<feature type="compositionally biased region" description="Basic and acidic residues" evidence="1">
    <location>
        <begin position="238"/>
        <end position="262"/>
    </location>
</feature>
<name>A0A923IWV9_9ACTO</name>
<reference evidence="3" key="1">
    <citation type="submission" date="2020-08" db="EMBL/GenBank/DDBJ databases">
        <title>Sequencing the genomes of 1000 actinobacteria strains.</title>
        <authorList>
            <person name="Klenk H.-P."/>
        </authorList>
    </citation>
    <scope>NUCLEOTIDE SEQUENCE</scope>
    <source>
        <strain evidence="3">DSM 10695</strain>
    </source>
</reference>
<sequence>MEFIGGVLKGAGEAVVDLGSLIASLQFGAMFDGARVLSGDLSADEFAAKYAHKYSDAAEIVGGAYRDPAAFAVSVGKGVLDWDTWADDPARALGHLVPDAAATIATAGAGTAALAAAKLSRAGRVARAADRIHDGADLAADARRGARGLAPNALERTDAAEAMMDAKRSSSRVDSVPGSSRSTGSPHPSASLEERLGPVPTGGDSAAKASAADALAPMARADEVSVHNRDAFPGTDPIGRHDTPDGAAHHAHAESGKADHGVLGVERRDLSEAELAELRSRPPESIQDIVDAVDPRELKRNPAIDYSHGRIDGVTPGDLVKDPRHFFGTHPDGSPKTFFDWVRDFADPESYRARWPQDEPGKVFDGMVDDGTIQHHISIEDYRSQFGSTIDRIGNPGGSYFGAIDDGRIASFEERAIAPSSIHESYYQYEIADGPLPEGITVTTGTVAPWHGAPGGARQLQFFENGEPLNADQLVKKGILRGVVTPIGLH</sequence>
<feature type="compositionally biased region" description="Low complexity" evidence="1">
    <location>
        <begin position="172"/>
        <end position="182"/>
    </location>
</feature>
<accession>A0A923IWV9</accession>